<feature type="region of interest" description="Disordered" evidence="5">
    <location>
        <begin position="1"/>
        <end position="25"/>
    </location>
</feature>
<dbReference type="AlphaFoldDB" id="A0A8T1SLH7"/>
<dbReference type="Pfam" id="PF12260">
    <property type="entry name" value="PIP49_C"/>
    <property type="match status" value="1"/>
</dbReference>
<keyword evidence="8" id="KW-1185">Reference proteome</keyword>
<dbReference type="Proteomes" id="UP000765507">
    <property type="component" value="Unassembled WGS sequence"/>
</dbReference>
<dbReference type="PANTHER" id="PTHR32073:SF6">
    <property type="entry name" value="DIVERGENT PROTEIN KINASE DOMAIN 2A"/>
    <property type="match status" value="1"/>
</dbReference>
<dbReference type="GO" id="GO:0030126">
    <property type="term" value="C:COPI vesicle coat"/>
    <property type="evidence" value="ECO:0007669"/>
    <property type="project" value="TreeGrafter"/>
</dbReference>
<evidence type="ECO:0000256" key="2">
    <source>
        <dbReference type="ARBA" id="ARBA00006338"/>
    </source>
</evidence>
<evidence type="ECO:0000313" key="8">
    <source>
        <dbReference type="Proteomes" id="UP000765507"/>
    </source>
</evidence>
<keyword evidence="3" id="KW-0964">Secreted</keyword>
<dbReference type="PANTHER" id="PTHR32073">
    <property type="entry name" value="GH11358P"/>
    <property type="match status" value="1"/>
</dbReference>
<protein>
    <recommendedName>
        <fullName evidence="6">FAM69 protein-kinase domain-containing protein</fullName>
    </recommendedName>
</protein>
<comment type="similarity">
    <text evidence="2">Belongs to the DIPK family.</text>
</comment>
<evidence type="ECO:0000256" key="3">
    <source>
        <dbReference type="ARBA" id="ARBA00022525"/>
    </source>
</evidence>
<accession>A0A8T1SLH7</accession>
<comment type="caution">
    <text evidence="7">The sequence shown here is derived from an EMBL/GenBank/DDBJ whole genome shotgun (WGS) entry which is preliminary data.</text>
</comment>
<dbReference type="GO" id="GO:0051896">
    <property type="term" value="P:regulation of phosphatidylinositol 3-kinase/protein kinase B signal transduction"/>
    <property type="evidence" value="ECO:0007669"/>
    <property type="project" value="TreeGrafter"/>
</dbReference>
<dbReference type="GO" id="GO:0005615">
    <property type="term" value="C:extracellular space"/>
    <property type="evidence" value="ECO:0007669"/>
    <property type="project" value="TreeGrafter"/>
</dbReference>
<dbReference type="GO" id="GO:0060038">
    <property type="term" value="P:cardiac muscle cell proliferation"/>
    <property type="evidence" value="ECO:0007669"/>
    <property type="project" value="TreeGrafter"/>
</dbReference>
<feature type="non-terminal residue" evidence="7">
    <location>
        <position position="1"/>
    </location>
</feature>
<evidence type="ECO:0000313" key="7">
    <source>
        <dbReference type="EMBL" id="KAG6929996.1"/>
    </source>
</evidence>
<evidence type="ECO:0000259" key="6">
    <source>
        <dbReference type="Pfam" id="PF12260"/>
    </source>
</evidence>
<reference evidence="7 8" key="1">
    <citation type="journal article" date="2020" name="G3 (Bethesda)">
        <title>Draft Genome of the Common Snapping Turtle, Chelydra serpentina, a Model for Phenotypic Plasticity in Reptiles.</title>
        <authorList>
            <person name="Das D."/>
            <person name="Singh S.K."/>
            <person name="Bierstedt J."/>
            <person name="Erickson A."/>
            <person name="Galli G.L.J."/>
            <person name="Crossley D.A. 2nd"/>
            <person name="Rhen T."/>
        </authorList>
    </citation>
    <scope>NUCLEOTIDE SEQUENCE [LARGE SCALE GENOMIC DNA]</scope>
    <source>
        <strain evidence="7">KW</strain>
    </source>
</reference>
<name>A0A8T1SLH7_CHESE</name>
<sequence length="500" mass="56310">RWRGSSPGRGGPGRRARGAAPSPLPSPSVTWLPFIGRAARRRVCWGRSCGASGERARSGGEGGPGAGRAGTMLRLVSLKLGRLYRYVKLAVLGSLAAALVLNTHSLLASLQRNELSERRFLQLNKCPACWGTSWCRKFLNGQLRLESWGRLRLLDFLNVKNVYFARYGEPREGSRRVVLKRLGSAQELADIDTKICRRATGRGRCDLLQALHATEFASINGDVRLLTPDVVEGWSDLVHCPSQRLLDRLVRRYAETKDSGSFLLRNLKDSERMQLLITLAFNPEPLVLQSFPSDEGWPFAKYLGACGRMVAVNYVGEELWSYFNAPWEKRVDLAWQLMEIAEQLTNNDFEFALYLLDVSFDNFAVGPRDGKVIIVDAENVLVADKRLIKQNKPENWDVWYESKFDDCDKEACLSFSKEILCARATVDHNYYAICQNLLSRHATWRGTSGGLLHDPPAEIAKDGRLEALLDECANPKKRYGRFQAAKELREYLAQLSNNVR</sequence>
<dbReference type="EMBL" id="JAHGAV010000160">
    <property type="protein sequence ID" value="KAG6929996.1"/>
    <property type="molecule type" value="Genomic_DNA"/>
</dbReference>
<evidence type="ECO:0000256" key="1">
    <source>
        <dbReference type="ARBA" id="ARBA00004613"/>
    </source>
</evidence>
<dbReference type="InterPro" id="IPR020519">
    <property type="entry name" value="DIPK2A/B"/>
</dbReference>
<evidence type="ECO:0000256" key="5">
    <source>
        <dbReference type="SAM" id="MobiDB-lite"/>
    </source>
</evidence>
<feature type="domain" description="FAM69 protein-kinase" evidence="6">
    <location>
        <begin position="277"/>
        <end position="475"/>
    </location>
</feature>
<dbReference type="InterPro" id="IPR022049">
    <property type="entry name" value="FAM69_kinase_dom"/>
</dbReference>
<keyword evidence="4" id="KW-0732">Signal</keyword>
<dbReference type="OrthoDB" id="10035316at2759"/>
<organism evidence="7 8">
    <name type="scientific">Chelydra serpentina</name>
    <name type="common">Snapping turtle</name>
    <name type="synonym">Testudo serpentina</name>
    <dbReference type="NCBI Taxonomy" id="8475"/>
    <lineage>
        <taxon>Eukaryota</taxon>
        <taxon>Metazoa</taxon>
        <taxon>Chordata</taxon>
        <taxon>Craniata</taxon>
        <taxon>Vertebrata</taxon>
        <taxon>Euteleostomi</taxon>
        <taxon>Archelosauria</taxon>
        <taxon>Testudinata</taxon>
        <taxon>Testudines</taxon>
        <taxon>Cryptodira</taxon>
        <taxon>Durocryptodira</taxon>
        <taxon>Americhelydia</taxon>
        <taxon>Chelydroidea</taxon>
        <taxon>Chelydridae</taxon>
        <taxon>Chelydra</taxon>
    </lineage>
</organism>
<evidence type="ECO:0000256" key="4">
    <source>
        <dbReference type="ARBA" id="ARBA00022729"/>
    </source>
</evidence>
<proteinExistence type="inferred from homology"/>
<gene>
    <name evidence="7" type="ORF">G0U57_004617</name>
</gene>
<comment type="subcellular location">
    <subcellularLocation>
        <location evidence="1">Secreted</location>
    </subcellularLocation>
</comment>